<keyword evidence="2" id="KW-0732">Signal</keyword>
<evidence type="ECO:0000256" key="1">
    <source>
        <dbReference type="SAM" id="MobiDB-lite"/>
    </source>
</evidence>
<dbReference type="InterPro" id="IPR002035">
    <property type="entry name" value="VWF_A"/>
</dbReference>
<protein>
    <submittedName>
        <fullName evidence="4">von Willebrand factor, type A</fullName>
    </submittedName>
</protein>
<feature type="region of interest" description="Disordered" evidence="1">
    <location>
        <begin position="43"/>
        <end position="65"/>
    </location>
</feature>
<evidence type="ECO:0000256" key="2">
    <source>
        <dbReference type="SAM" id="SignalP"/>
    </source>
</evidence>
<gene>
    <name evidence="4" type="ORF">GRAN_0933</name>
</gene>
<dbReference type="EMBL" id="RDSM01000001">
    <property type="protein sequence ID" value="RXH57623.1"/>
    <property type="molecule type" value="Genomic_DNA"/>
</dbReference>
<organism evidence="4 5">
    <name type="scientific">Granulicella sibirica</name>
    <dbReference type="NCBI Taxonomy" id="2479048"/>
    <lineage>
        <taxon>Bacteria</taxon>
        <taxon>Pseudomonadati</taxon>
        <taxon>Acidobacteriota</taxon>
        <taxon>Terriglobia</taxon>
        <taxon>Terriglobales</taxon>
        <taxon>Acidobacteriaceae</taxon>
        <taxon>Granulicella</taxon>
    </lineage>
</organism>
<proteinExistence type="predicted"/>
<dbReference type="PROSITE" id="PS51257">
    <property type="entry name" value="PROKAR_LIPOPROTEIN"/>
    <property type="match status" value="1"/>
</dbReference>
<comment type="caution">
    <text evidence="4">The sequence shown here is derived from an EMBL/GenBank/DDBJ whole genome shotgun (WGS) entry which is preliminary data.</text>
</comment>
<evidence type="ECO:0000313" key="4">
    <source>
        <dbReference type="EMBL" id="RXH57623.1"/>
    </source>
</evidence>
<evidence type="ECO:0000313" key="5">
    <source>
        <dbReference type="Proteomes" id="UP000289437"/>
    </source>
</evidence>
<dbReference type="InterPro" id="IPR017802">
    <property type="entry name" value="VWFA-rel_acidobac-type"/>
</dbReference>
<reference evidence="5" key="2">
    <citation type="submission" date="2019-02" db="EMBL/GenBank/DDBJ databases">
        <title>Granulicella sibirica sp. nov., a psychrotolerant acidobacterium isolated from an organic soil layer in forested tundra, West Siberia.</title>
        <authorList>
            <person name="Oshkin I.Y."/>
            <person name="Kulichevskaya I.S."/>
            <person name="Rijpstra W.I.C."/>
            <person name="Sinninghe Damste J.S."/>
            <person name="Rakitin A.L."/>
            <person name="Ravin N.V."/>
            <person name="Dedysh S.N."/>
        </authorList>
    </citation>
    <scope>NUCLEOTIDE SEQUENCE [LARGE SCALE GENOMIC DNA]</scope>
    <source>
        <strain evidence="5">AF10</strain>
    </source>
</reference>
<sequence length="363" mass="38965">MRPTVPTKVPTKALNPAIKAVPMPTLAAALFACALLPLPRLAAQEAPSPSGPPPSSNAAPEQEPTDVGDLQTLKVTANLVNVYFSARDKGGFITNLKKTDCNIAENKVDQPIKNFTQEKNLPLTIGILLDTSGSQQNVLPLEQESGARFLKEVLTPKDEAFLISFDINTTLLADYTNSAREIKRAMDKATINTGTGSGSVTGNGAARGTLLYDAVYLAAHDKLRQEAGRKILVMLTDGGDQGSQYKIKDAIEAAQKANAIVYVILIADGGMFGTFGSYGAAEMRRLASETGGRVIDVGNSGRKLEDAFDQIQDELRTQYLLSYTPLNPKTDGTYRKLDLTCGKGYNIQARKGYYALGDSVNND</sequence>
<keyword evidence="5" id="KW-1185">Reference proteome</keyword>
<dbReference type="InterPro" id="IPR036465">
    <property type="entry name" value="vWFA_dom_sf"/>
</dbReference>
<dbReference type="Gene3D" id="3.40.50.410">
    <property type="entry name" value="von Willebrand factor, type A domain"/>
    <property type="match status" value="1"/>
</dbReference>
<feature type="signal peptide" evidence="2">
    <location>
        <begin position="1"/>
        <end position="42"/>
    </location>
</feature>
<dbReference type="PROSITE" id="PS50234">
    <property type="entry name" value="VWFA"/>
    <property type="match status" value="1"/>
</dbReference>
<dbReference type="SUPFAM" id="SSF53300">
    <property type="entry name" value="vWA-like"/>
    <property type="match status" value="1"/>
</dbReference>
<accession>A0A4Q0T205</accession>
<dbReference type="CDD" id="cd00198">
    <property type="entry name" value="vWFA"/>
    <property type="match status" value="1"/>
</dbReference>
<feature type="domain" description="VWFA" evidence="3">
    <location>
        <begin position="124"/>
        <end position="311"/>
    </location>
</feature>
<feature type="chain" id="PRO_5020406347" evidence="2">
    <location>
        <begin position="43"/>
        <end position="363"/>
    </location>
</feature>
<evidence type="ECO:0000259" key="3">
    <source>
        <dbReference type="PROSITE" id="PS50234"/>
    </source>
</evidence>
<dbReference type="SMART" id="SM00327">
    <property type="entry name" value="VWA"/>
    <property type="match status" value="1"/>
</dbReference>
<dbReference type="AlphaFoldDB" id="A0A4Q0T205"/>
<reference evidence="4 5" key="1">
    <citation type="submission" date="2018-11" db="EMBL/GenBank/DDBJ databases">
        <authorList>
            <person name="Mardanov A.V."/>
            <person name="Ravin N.V."/>
            <person name="Dedysh S.N."/>
        </authorList>
    </citation>
    <scope>NUCLEOTIDE SEQUENCE [LARGE SCALE GENOMIC DNA]</scope>
    <source>
        <strain evidence="4 5">AF10</strain>
    </source>
</reference>
<dbReference type="Pfam" id="PF00092">
    <property type="entry name" value="VWA"/>
    <property type="match status" value="1"/>
</dbReference>
<dbReference type="Proteomes" id="UP000289437">
    <property type="component" value="Unassembled WGS sequence"/>
</dbReference>
<dbReference type="NCBIfam" id="TIGR03436">
    <property type="entry name" value="acidobact_VWFA"/>
    <property type="match status" value="1"/>
</dbReference>
<name>A0A4Q0T205_9BACT</name>